<dbReference type="AlphaFoldDB" id="A0A7D9JQK1"/>
<reference evidence="1" key="1">
    <citation type="submission" date="2020-04" db="EMBL/GenBank/DDBJ databases">
        <authorList>
            <person name="Alioto T."/>
            <person name="Alioto T."/>
            <person name="Gomez Garrido J."/>
        </authorList>
    </citation>
    <scope>NUCLEOTIDE SEQUENCE</scope>
    <source>
        <strain evidence="1">A484AB</strain>
    </source>
</reference>
<dbReference type="OrthoDB" id="7367179at2759"/>
<evidence type="ECO:0000313" key="1">
    <source>
        <dbReference type="EMBL" id="CAB4034542.1"/>
    </source>
</evidence>
<proteinExistence type="predicted"/>
<sequence>YKHFSGVLECHPEIEEIIVWSDGCGSQNRNVTLSNSYIALAKKYGVKITQKYLVVGHTQMEVDSMHAVIEKRIIGNIYTPRDYIVIMETARTRPAPYVVKPVYHHEVLKLNGAYVKSIRPGKKAGDPTVFQLRALEYKQSGKVSFKLSFSDESSWKVLPQRMNNPTKPFEWVCHFESQLPIKSRKFNDLQSMKPVLPQWAHGFYDALPHDSE</sequence>
<accession>A0A7D9JQK1</accession>
<evidence type="ECO:0000313" key="2">
    <source>
        <dbReference type="Proteomes" id="UP001152795"/>
    </source>
</evidence>
<dbReference type="EMBL" id="CACRXK020020208">
    <property type="protein sequence ID" value="CAB4034542.1"/>
    <property type="molecule type" value="Genomic_DNA"/>
</dbReference>
<gene>
    <name evidence="1" type="ORF">PACLA_8A084448</name>
</gene>
<feature type="non-terminal residue" evidence="1">
    <location>
        <position position="1"/>
    </location>
</feature>
<protein>
    <submittedName>
        <fullName evidence="1">Uncharacterized protein</fullName>
    </submittedName>
</protein>
<organism evidence="1 2">
    <name type="scientific">Paramuricea clavata</name>
    <name type="common">Red gorgonian</name>
    <name type="synonym">Violescent sea-whip</name>
    <dbReference type="NCBI Taxonomy" id="317549"/>
    <lineage>
        <taxon>Eukaryota</taxon>
        <taxon>Metazoa</taxon>
        <taxon>Cnidaria</taxon>
        <taxon>Anthozoa</taxon>
        <taxon>Octocorallia</taxon>
        <taxon>Malacalcyonacea</taxon>
        <taxon>Plexauridae</taxon>
        <taxon>Paramuricea</taxon>
    </lineage>
</organism>
<dbReference type="Proteomes" id="UP001152795">
    <property type="component" value="Unassembled WGS sequence"/>
</dbReference>
<keyword evidence="2" id="KW-1185">Reference proteome</keyword>
<comment type="caution">
    <text evidence="1">The sequence shown here is derived from an EMBL/GenBank/DDBJ whole genome shotgun (WGS) entry which is preliminary data.</text>
</comment>
<name>A0A7D9JQK1_PARCT</name>